<gene>
    <name evidence="1" type="ORF">WICPIJ_003756</name>
</gene>
<sequence length="256" mass="28137">MVKDVSAMFVEMITLRPGLPLYGSGAGSKILCCWCGDLAACLFDFVFTGEEKQDITFGFRGVDLQHGTNGGVQVVLLVLWGVVDFNRVGSTWHSEQWRVVEVRLELLSVQRGRHNDDLQVCSSAGDLLQQTHKNVGGQGSLVCFIENNHRVLLQVVVLHGFTEQHTIGHVLQHGLVGGSVLETDVVTNLLPQLHIHLIGNSGGNRHSSDSSWLSTSHLGALQVWQIVVQHELRNLGGLTGTCLTDENHNLCRMEDF</sequence>
<dbReference type="Proteomes" id="UP000774326">
    <property type="component" value="Unassembled WGS sequence"/>
</dbReference>
<accession>A0A9P8Q7A1</accession>
<name>A0A9P8Q7A1_WICPI</name>
<reference evidence="1" key="2">
    <citation type="submission" date="2021-01" db="EMBL/GenBank/DDBJ databases">
        <authorList>
            <person name="Schikora-Tamarit M.A."/>
        </authorList>
    </citation>
    <scope>NUCLEOTIDE SEQUENCE</scope>
    <source>
        <strain evidence="1">CBS2887</strain>
    </source>
</reference>
<proteinExistence type="predicted"/>
<protein>
    <submittedName>
        <fullName evidence="1">Uncharacterized protein</fullName>
    </submittedName>
</protein>
<comment type="caution">
    <text evidence="1">The sequence shown here is derived from an EMBL/GenBank/DDBJ whole genome shotgun (WGS) entry which is preliminary data.</text>
</comment>
<organism evidence="1 2">
    <name type="scientific">Wickerhamomyces pijperi</name>
    <name type="common">Yeast</name>
    <name type="synonym">Pichia pijperi</name>
    <dbReference type="NCBI Taxonomy" id="599730"/>
    <lineage>
        <taxon>Eukaryota</taxon>
        <taxon>Fungi</taxon>
        <taxon>Dikarya</taxon>
        <taxon>Ascomycota</taxon>
        <taxon>Saccharomycotina</taxon>
        <taxon>Saccharomycetes</taxon>
        <taxon>Phaffomycetales</taxon>
        <taxon>Wickerhamomycetaceae</taxon>
        <taxon>Wickerhamomyces</taxon>
    </lineage>
</organism>
<keyword evidence="2" id="KW-1185">Reference proteome</keyword>
<dbReference type="EMBL" id="JAEUBG010002063">
    <property type="protein sequence ID" value="KAH3685282.1"/>
    <property type="molecule type" value="Genomic_DNA"/>
</dbReference>
<reference evidence="1" key="1">
    <citation type="journal article" date="2021" name="Open Biol.">
        <title>Shared evolutionary footprints suggest mitochondrial oxidative damage underlies multiple complex I losses in fungi.</title>
        <authorList>
            <person name="Schikora-Tamarit M.A."/>
            <person name="Marcet-Houben M."/>
            <person name="Nosek J."/>
            <person name="Gabaldon T."/>
        </authorList>
    </citation>
    <scope>NUCLEOTIDE SEQUENCE</scope>
    <source>
        <strain evidence="1">CBS2887</strain>
    </source>
</reference>
<evidence type="ECO:0000313" key="1">
    <source>
        <dbReference type="EMBL" id="KAH3685282.1"/>
    </source>
</evidence>
<dbReference type="OrthoDB" id="10650340at2759"/>
<evidence type="ECO:0000313" key="2">
    <source>
        <dbReference type="Proteomes" id="UP000774326"/>
    </source>
</evidence>
<dbReference type="AlphaFoldDB" id="A0A9P8Q7A1"/>